<proteinExistence type="predicted"/>
<reference evidence="1 2" key="1">
    <citation type="submission" date="2020-07" db="EMBL/GenBank/DDBJ databases">
        <title>Sequencing the genomes of 1000 actinobacteria strains.</title>
        <authorList>
            <person name="Klenk H.-P."/>
        </authorList>
    </citation>
    <scope>NUCLEOTIDE SEQUENCE [LARGE SCALE GENOMIC DNA]</scope>
    <source>
        <strain evidence="1 2">DSM 15475</strain>
    </source>
</reference>
<keyword evidence="2" id="KW-1185">Reference proteome</keyword>
<organism evidence="1 2">
    <name type="scientific">Nesterenkonia xinjiangensis</name>
    <dbReference type="NCBI Taxonomy" id="225327"/>
    <lineage>
        <taxon>Bacteria</taxon>
        <taxon>Bacillati</taxon>
        <taxon>Actinomycetota</taxon>
        <taxon>Actinomycetes</taxon>
        <taxon>Micrococcales</taxon>
        <taxon>Micrococcaceae</taxon>
        <taxon>Nesterenkonia</taxon>
    </lineage>
</organism>
<dbReference type="EMBL" id="JACCFY010000001">
    <property type="protein sequence ID" value="NYJ77006.1"/>
    <property type="molecule type" value="Genomic_DNA"/>
</dbReference>
<name>A0A7Z0GJ87_9MICC</name>
<sequence>MARTEALRVGAESAAETFFADGSRDAGRLLLDRAEIRALLGSVGALASPGTVTLLC</sequence>
<gene>
    <name evidence="1" type="ORF">HNR09_000417</name>
</gene>
<accession>A0A7Z0GJ87</accession>
<dbReference type="RefSeq" id="WP_179540546.1">
    <property type="nucleotide sequence ID" value="NZ_BAAALL010000013.1"/>
</dbReference>
<dbReference type="Proteomes" id="UP000535437">
    <property type="component" value="Unassembled WGS sequence"/>
</dbReference>
<evidence type="ECO:0000313" key="2">
    <source>
        <dbReference type="Proteomes" id="UP000535437"/>
    </source>
</evidence>
<dbReference type="AlphaFoldDB" id="A0A7Z0GJ87"/>
<comment type="caution">
    <text evidence="1">The sequence shown here is derived from an EMBL/GenBank/DDBJ whole genome shotgun (WGS) entry which is preliminary data.</text>
</comment>
<protein>
    <submittedName>
        <fullName evidence="1">Uncharacterized protein</fullName>
    </submittedName>
</protein>
<evidence type="ECO:0000313" key="1">
    <source>
        <dbReference type="EMBL" id="NYJ77006.1"/>
    </source>
</evidence>